<evidence type="ECO:0000313" key="5">
    <source>
        <dbReference type="Proteomes" id="UP000320772"/>
    </source>
</evidence>
<dbReference type="Proteomes" id="UP000320772">
    <property type="component" value="Unassembled WGS sequence"/>
</dbReference>
<dbReference type="AlphaFoldDB" id="A0A4Y3M7P3"/>
<dbReference type="PANTHER" id="PTHR34977:SF1">
    <property type="entry name" value="UPF0337 PROTEIN YJBJ"/>
    <property type="match status" value="1"/>
</dbReference>
<dbReference type="RefSeq" id="WP_062509601.1">
    <property type="nucleotide sequence ID" value="NZ_BAQZ01000025.1"/>
</dbReference>
<feature type="compositionally biased region" description="Basic and acidic residues" evidence="2">
    <location>
        <begin position="51"/>
        <end position="63"/>
    </location>
</feature>
<feature type="region of interest" description="Disordered" evidence="2">
    <location>
        <begin position="1"/>
        <end position="63"/>
    </location>
</feature>
<dbReference type="InterPro" id="IPR036629">
    <property type="entry name" value="YjbJ_sf"/>
</dbReference>
<accession>A0A4Y3M7P3</accession>
<sequence length="63" mass="6659">MSSMEDKIKGVANQATGKVKEEVGHMTNDKKLEGEGVAQNIKGKVQQTTGDAKDAVKSGVDKL</sequence>
<gene>
    <name evidence="4" type="ORF">GRO01_23100</name>
</gene>
<comment type="similarity">
    <text evidence="1">Belongs to the UPF0337 (CsbD) family.</text>
</comment>
<dbReference type="SUPFAM" id="SSF69047">
    <property type="entry name" value="Hypothetical protein YjbJ"/>
    <property type="match status" value="1"/>
</dbReference>
<dbReference type="InterPro" id="IPR050423">
    <property type="entry name" value="UPF0337_stress_rsp"/>
</dbReference>
<feature type="domain" description="CsbD-like" evidence="3">
    <location>
        <begin position="6"/>
        <end position="58"/>
    </location>
</feature>
<evidence type="ECO:0000259" key="3">
    <source>
        <dbReference type="Pfam" id="PF05532"/>
    </source>
</evidence>
<name>A0A4Y3M7P3_9PROT</name>
<evidence type="ECO:0000256" key="1">
    <source>
        <dbReference type="ARBA" id="ARBA00009129"/>
    </source>
</evidence>
<evidence type="ECO:0000256" key="2">
    <source>
        <dbReference type="SAM" id="MobiDB-lite"/>
    </source>
</evidence>
<dbReference type="InterPro" id="IPR008462">
    <property type="entry name" value="CsbD"/>
</dbReference>
<comment type="caution">
    <text evidence="4">The sequence shown here is derived from an EMBL/GenBank/DDBJ whole genome shotgun (WGS) entry which is preliminary data.</text>
</comment>
<dbReference type="Pfam" id="PF05532">
    <property type="entry name" value="CsbD"/>
    <property type="match status" value="1"/>
</dbReference>
<protein>
    <submittedName>
        <fullName evidence="4">UPF0337 protein bsl2407</fullName>
    </submittedName>
</protein>
<dbReference type="Gene3D" id="1.10.1470.10">
    <property type="entry name" value="YjbJ"/>
    <property type="match status" value="1"/>
</dbReference>
<keyword evidence="5" id="KW-1185">Reference proteome</keyword>
<feature type="compositionally biased region" description="Basic and acidic residues" evidence="2">
    <location>
        <begin position="18"/>
        <end position="34"/>
    </location>
</feature>
<reference evidence="4 5" key="1">
    <citation type="submission" date="2019-06" db="EMBL/GenBank/DDBJ databases">
        <title>Whole genome shotgun sequence of Gluconobacter roseus NBRC 3990.</title>
        <authorList>
            <person name="Hosoyama A."/>
            <person name="Uohara A."/>
            <person name="Ohji S."/>
            <person name="Ichikawa N."/>
        </authorList>
    </citation>
    <scope>NUCLEOTIDE SEQUENCE [LARGE SCALE GENOMIC DNA]</scope>
    <source>
        <strain evidence="4 5">NBRC 3990</strain>
    </source>
</reference>
<dbReference type="PANTHER" id="PTHR34977">
    <property type="entry name" value="UPF0337 PROTEIN YJBJ"/>
    <property type="match status" value="1"/>
</dbReference>
<proteinExistence type="inferred from homology"/>
<dbReference type="EMBL" id="BJLY01000004">
    <property type="protein sequence ID" value="GEB04734.1"/>
    <property type="molecule type" value="Genomic_DNA"/>
</dbReference>
<evidence type="ECO:0000313" key="4">
    <source>
        <dbReference type="EMBL" id="GEB04734.1"/>
    </source>
</evidence>
<organism evidence="4 5">
    <name type="scientific">Gluconobacter roseus NBRC 3990</name>
    <dbReference type="NCBI Taxonomy" id="1307950"/>
    <lineage>
        <taxon>Bacteria</taxon>
        <taxon>Pseudomonadati</taxon>
        <taxon>Pseudomonadota</taxon>
        <taxon>Alphaproteobacteria</taxon>
        <taxon>Acetobacterales</taxon>
        <taxon>Acetobacteraceae</taxon>
        <taxon>Gluconobacter</taxon>
    </lineage>
</organism>
<dbReference type="STRING" id="586239.AD943_07800"/>